<dbReference type="RefSeq" id="WP_023893602.1">
    <property type="nucleotide sequence ID" value="NC_023026.1"/>
</dbReference>
<dbReference type="InterPro" id="IPR010258">
    <property type="entry name" value="Conjugal_tfr_TrbG/VirB9/CagX"/>
</dbReference>
<reference evidence="1" key="1">
    <citation type="journal article" date="2014" name="Genome">
        <title>Comparative analyses of a putative Francisella conjugative element.</title>
        <authorList>
            <person name="Siddaramappa S."/>
            <person name="Challacombe J.F."/>
            <person name="Petersen J.M."/>
            <person name="Pillai S."/>
            <person name="Kuske C.R."/>
        </authorList>
    </citation>
    <scope>NUCLEOTIDE SEQUENCE</scope>
    <source>
        <strain evidence="1">PA10-7858</strain>
        <plasmid evidence="1">pFNPA10</plasmid>
    </source>
</reference>
<dbReference type="AlphaFoldDB" id="V5T8X5"/>
<proteinExistence type="predicted"/>
<gene>
    <name evidence="1" type="ORF">N894_0052</name>
</gene>
<evidence type="ECO:0000313" key="1">
    <source>
        <dbReference type="EMBL" id="AHB60820.1"/>
    </source>
</evidence>
<protein>
    <submittedName>
        <fullName evidence="1">Uncharacterized protein</fullName>
    </submittedName>
</protein>
<dbReference type="Pfam" id="PF03524">
    <property type="entry name" value="CagX"/>
    <property type="match status" value="1"/>
</dbReference>
<name>V5T8X5_FRANO</name>
<accession>V5T8X5</accession>
<dbReference type="EMBL" id="KF640086">
    <property type="protein sequence ID" value="AHB60820.1"/>
    <property type="molecule type" value="Genomic_DNA"/>
</dbReference>
<keyword evidence="1" id="KW-0614">Plasmid</keyword>
<sequence>MSFSKRNLIKILVSRYYTNIRRQRTLLRDSITSAYSDCFNGLQPYHLKYAYDPHIEFKVYCSLGFVSTISFEKGEFITKTNKIDLDPVLNITEVKVGSRDNIIQKINLKPKHILKEDILNSGDDGVNNFIVSTNKRVYRFIITIVSASQKRHEDVSFYYLNDDAIMINNRFKSLC</sequence>
<geneLocation type="plasmid" evidence="1">
    <name>pFNPA10</name>
</geneLocation>
<organism evidence="1">
    <name type="scientific">Francisella tularensis subsp. novicida PA10-7858</name>
    <dbReference type="NCBI Taxonomy" id="1386968"/>
    <lineage>
        <taxon>Bacteria</taxon>
        <taxon>Pseudomonadati</taxon>
        <taxon>Pseudomonadota</taxon>
        <taxon>Gammaproteobacteria</taxon>
        <taxon>Thiotrichales</taxon>
        <taxon>Francisellaceae</taxon>
        <taxon>Francisella</taxon>
    </lineage>
</organism>